<dbReference type="SMART" id="SM00849">
    <property type="entry name" value="Lactamase_B"/>
    <property type="match status" value="1"/>
</dbReference>
<proteinExistence type="predicted"/>
<evidence type="ECO:0000256" key="2">
    <source>
        <dbReference type="ARBA" id="ARBA00022475"/>
    </source>
</evidence>
<keyword evidence="5 6" id="KW-0472">Membrane</keyword>
<dbReference type="Gene3D" id="3.60.15.10">
    <property type="entry name" value="Ribonuclease Z/Hydroxyacylglutathione hydrolase-like"/>
    <property type="match status" value="2"/>
</dbReference>
<feature type="domain" description="Metallo-beta-lactamase" evidence="7">
    <location>
        <begin position="347"/>
        <end position="519"/>
    </location>
</feature>
<evidence type="ECO:0000313" key="8">
    <source>
        <dbReference type="EMBL" id="GAA4896408.1"/>
    </source>
</evidence>
<dbReference type="Pfam" id="PF00753">
    <property type="entry name" value="Lactamase_B"/>
    <property type="match status" value="1"/>
</dbReference>
<evidence type="ECO:0000259" key="7">
    <source>
        <dbReference type="SMART" id="SM00849"/>
    </source>
</evidence>
<dbReference type="Pfam" id="PF03772">
    <property type="entry name" value="Competence"/>
    <property type="match status" value="1"/>
</dbReference>
<feature type="transmembrane region" description="Helical" evidence="6">
    <location>
        <begin position="172"/>
        <end position="189"/>
    </location>
</feature>
<evidence type="ECO:0000256" key="6">
    <source>
        <dbReference type="SAM" id="Phobius"/>
    </source>
</evidence>
<evidence type="ECO:0000256" key="4">
    <source>
        <dbReference type="ARBA" id="ARBA00022989"/>
    </source>
</evidence>
<comment type="subcellular location">
    <subcellularLocation>
        <location evidence="1">Cell membrane</location>
        <topology evidence="1">Multi-pass membrane protein</topology>
    </subcellularLocation>
</comment>
<dbReference type="SUPFAM" id="SSF56281">
    <property type="entry name" value="Metallo-hydrolase/oxidoreductase"/>
    <property type="match status" value="1"/>
</dbReference>
<name>A0ABP9F899_9GAMM</name>
<evidence type="ECO:0000256" key="5">
    <source>
        <dbReference type="ARBA" id="ARBA00023136"/>
    </source>
</evidence>
<comment type="caution">
    <text evidence="8">The sequence shown here is derived from an EMBL/GenBank/DDBJ whole genome shotgun (WGS) entry which is preliminary data.</text>
</comment>
<evidence type="ECO:0000256" key="3">
    <source>
        <dbReference type="ARBA" id="ARBA00022692"/>
    </source>
</evidence>
<dbReference type="InterPro" id="IPR001279">
    <property type="entry name" value="Metallo-B-lactamas"/>
</dbReference>
<feature type="transmembrane region" description="Helical" evidence="6">
    <location>
        <begin position="64"/>
        <end position="91"/>
    </location>
</feature>
<feature type="transmembrane region" description="Helical" evidence="6">
    <location>
        <begin position="201"/>
        <end position="221"/>
    </location>
</feature>
<keyword evidence="9" id="KW-1185">Reference proteome</keyword>
<feature type="transmembrane region" description="Helical" evidence="6">
    <location>
        <begin position="293"/>
        <end position="310"/>
    </location>
</feature>
<dbReference type="InterPro" id="IPR036866">
    <property type="entry name" value="RibonucZ/Hydroxyglut_hydro"/>
</dbReference>
<dbReference type="NCBIfam" id="TIGR00360">
    <property type="entry name" value="ComEC_N-term"/>
    <property type="match status" value="1"/>
</dbReference>
<gene>
    <name evidence="8" type="ORF">GCM10023333_32050</name>
</gene>
<dbReference type="InterPro" id="IPR035681">
    <property type="entry name" value="ComA-like_MBL"/>
</dbReference>
<evidence type="ECO:0000256" key="1">
    <source>
        <dbReference type="ARBA" id="ARBA00004651"/>
    </source>
</evidence>
<feature type="transmembrane region" description="Helical" evidence="6">
    <location>
        <begin position="233"/>
        <end position="256"/>
    </location>
</feature>
<dbReference type="EMBL" id="BAABJZ010000097">
    <property type="protein sequence ID" value="GAA4896408.1"/>
    <property type="molecule type" value="Genomic_DNA"/>
</dbReference>
<reference evidence="9" key="1">
    <citation type="journal article" date="2019" name="Int. J. Syst. Evol. Microbiol.">
        <title>The Global Catalogue of Microorganisms (GCM) 10K type strain sequencing project: providing services to taxonomists for standard genome sequencing and annotation.</title>
        <authorList>
            <consortium name="The Broad Institute Genomics Platform"/>
            <consortium name="The Broad Institute Genome Sequencing Center for Infectious Disease"/>
            <person name="Wu L."/>
            <person name="Ma J."/>
        </authorList>
    </citation>
    <scope>NUCLEOTIDE SEQUENCE [LARGE SCALE GENOMIC DNA]</scope>
    <source>
        <strain evidence="9">JCM 18401</strain>
    </source>
</reference>
<feature type="transmembrane region" description="Helical" evidence="6">
    <location>
        <begin position="125"/>
        <end position="142"/>
    </location>
</feature>
<feature type="transmembrane region" description="Helical" evidence="6">
    <location>
        <begin position="103"/>
        <end position="119"/>
    </location>
</feature>
<accession>A0ABP9F899</accession>
<evidence type="ECO:0000313" key="9">
    <source>
        <dbReference type="Proteomes" id="UP001499988"/>
    </source>
</evidence>
<sequence>MSASGYIRRGQLLDETPHWRGDLLTQLAQASAELSRGDLLRALVLADTRAVSERDWQRMRQAGLVHLLAISGLHLSIVAGLVMSCGGWLLPRIWRDPRGRGRFAVWLLAAAAVLGYGALAGFALPTVRAALMVIFGLLLLWVSRAARPWEILLRVAALILLFQPLAAMTPGYWLSFGAVSVILLLSWWLPGPSTRRDKILWFVQVQIALTLLLTLLQGVWFGQFSLHGIWTNLLLLPLFGALILPLCLLAAALFFAGAPAQVLQLADWALWPVDWVAMQASAVALGAGDLPLMWLWPLTAATLAAGLCWWSPWRAARWQAAILLLPLLALLWQQPARWRLDVIDVGQGLSVLVQRQGAALLYDTGARLPGGFSYAKVALLPLLRERGITRLDYLVISHGDNDHAGGASLLQRRIPIAQRIGFEGTPCTQGPSQWQGLTLSWFQAPLAGNDGSCVLLLEDGQRRVLLPGDIEQAGEASLLAQLPAGPIDLLLAPHHGSKTSSSQALVDALQPKRVVFPAGRYNRWNFPHPDVLARYRQQGAEIWISGQTGQLQIDLGSSVSVLGYRQALAPWWYNRD</sequence>
<dbReference type="NCBIfam" id="TIGR00361">
    <property type="entry name" value="ComEC_Rec2"/>
    <property type="match status" value="1"/>
</dbReference>
<dbReference type="PANTHER" id="PTHR30619">
    <property type="entry name" value="DNA INTERNALIZATION/COMPETENCE PROTEIN COMEC/REC2"/>
    <property type="match status" value="1"/>
</dbReference>
<organism evidence="8 9">
    <name type="scientific">Ferrimonas pelagia</name>
    <dbReference type="NCBI Taxonomy" id="1177826"/>
    <lineage>
        <taxon>Bacteria</taxon>
        <taxon>Pseudomonadati</taxon>
        <taxon>Pseudomonadota</taxon>
        <taxon>Gammaproteobacteria</taxon>
        <taxon>Alteromonadales</taxon>
        <taxon>Ferrimonadaceae</taxon>
        <taxon>Ferrimonas</taxon>
    </lineage>
</organism>
<keyword evidence="2" id="KW-1003">Cell membrane</keyword>
<protein>
    <recommendedName>
        <fullName evidence="7">Metallo-beta-lactamase domain-containing protein</fullName>
    </recommendedName>
</protein>
<dbReference type="CDD" id="cd07731">
    <property type="entry name" value="ComA-like_MBL-fold"/>
    <property type="match status" value="1"/>
</dbReference>
<dbReference type="InterPro" id="IPR004477">
    <property type="entry name" value="ComEC_N"/>
</dbReference>
<dbReference type="InterPro" id="IPR052159">
    <property type="entry name" value="Competence_DNA_uptake"/>
</dbReference>
<dbReference type="Proteomes" id="UP001499988">
    <property type="component" value="Unassembled WGS sequence"/>
</dbReference>
<keyword evidence="3 6" id="KW-0812">Transmembrane</keyword>
<dbReference type="InterPro" id="IPR004797">
    <property type="entry name" value="Competence_ComEC/Rec2"/>
</dbReference>
<dbReference type="PANTHER" id="PTHR30619:SF1">
    <property type="entry name" value="RECOMBINATION PROTEIN 2"/>
    <property type="match status" value="1"/>
</dbReference>
<keyword evidence="4 6" id="KW-1133">Transmembrane helix</keyword>